<dbReference type="InterPro" id="IPR001594">
    <property type="entry name" value="Palmitoyltrfase_DHHC"/>
</dbReference>
<organism evidence="9 10">
    <name type="scientific">Lutzomyia longipalpis</name>
    <name type="common">Sand fly</name>
    <dbReference type="NCBI Taxonomy" id="7200"/>
    <lineage>
        <taxon>Eukaryota</taxon>
        <taxon>Metazoa</taxon>
        <taxon>Ecdysozoa</taxon>
        <taxon>Arthropoda</taxon>
        <taxon>Hexapoda</taxon>
        <taxon>Insecta</taxon>
        <taxon>Pterygota</taxon>
        <taxon>Neoptera</taxon>
        <taxon>Endopterygota</taxon>
        <taxon>Diptera</taxon>
        <taxon>Nematocera</taxon>
        <taxon>Psychodoidea</taxon>
        <taxon>Psychodidae</taxon>
        <taxon>Lutzomyia</taxon>
        <taxon>Lutzomyia</taxon>
    </lineage>
</organism>
<name>A0A1B0CF66_LUTLO</name>
<dbReference type="EC" id="2.3.1.225" evidence="7"/>
<dbReference type="VEuPathDB" id="VectorBase:LLONM1_009918"/>
<dbReference type="GO" id="GO:0019706">
    <property type="term" value="F:protein-cysteine S-palmitoyltransferase activity"/>
    <property type="evidence" value="ECO:0007669"/>
    <property type="project" value="UniProtKB-EC"/>
</dbReference>
<protein>
    <recommendedName>
        <fullName evidence="7">Palmitoyltransferase</fullName>
        <ecNumber evidence="7">2.3.1.225</ecNumber>
    </recommendedName>
</protein>
<feature type="transmembrane region" description="Helical" evidence="7">
    <location>
        <begin position="54"/>
        <end position="77"/>
    </location>
</feature>
<comment type="domain">
    <text evidence="7">The DHHC domain is required for palmitoyltransferase activity.</text>
</comment>
<reference evidence="9" key="1">
    <citation type="submission" date="2020-05" db="UniProtKB">
        <authorList>
            <consortium name="EnsemblMetazoa"/>
        </authorList>
    </citation>
    <scope>IDENTIFICATION</scope>
    <source>
        <strain evidence="9">Jacobina</strain>
    </source>
</reference>
<feature type="domain" description="Palmitoyltransferase DHHC" evidence="8">
    <location>
        <begin position="89"/>
        <end position="225"/>
    </location>
</feature>
<dbReference type="PROSITE" id="PS50216">
    <property type="entry name" value="DHHC"/>
    <property type="match status" value="1"/>
</dbReference>
<evidence type="ECO:0000256" key="3">
    <source>
        <dbReference type="ARBA" id="ARBA00022692"/>
    </source>
</evidence>
<feature type="transmembrane region" description="Helical" evidence="7">
    <location>
        <begin position="6"/>
        <end position="33"/>
    </location>
</feature>
<comment type="subcellular location">
    <subcellularLocation>
        <location evidence="1">Membrane</location>
        <topology evidence="1">Multi-pass membrane protein</topology>
    </subcellularLocation>
</comment>
<dbReference type="PANTHER" id="PTHR12246">
    <property type="entry name" value="PALMITOYLTRANSFERASE ZDHHC16"/>
    <property type="match status" value="1"/>
</dbReference>
<evidence type="ECO:0000256" key="2">
    <source>
        <dbReference type="ARBA" id="ARBA00022679"/>
    </source>
</evidence>
<sequence>MLAVKMIFMLMFVLLVMLGNLSGIIKIISFVTLYMNAMWWPPNLTIGGLINQTLFLMLSSLTVFNFVMAAITGPGFVPLGWKPKDPKVQDQLQYCTVCQGYKVPRSHHCRRCDRCSMKMDHHCPWINNCVGYANHAYFCCFLGFAVIGCMHATILLGGSLYRGLNRHWYIMHGREHLATVHLTLWTLVWCVFSLGLAIGVVIAVGMLLGFQVRAVVRNRTGIEDWIVEKAKYRREGTDETFRFPYDLGVRRNIAQVASWSCEPIGDGIVWEIAEGCDQYSLTREQLAQKADKRARTRRYSIVRRATGSWVPLWSQGICVSVQPPCTDEPRIELNVGDVVNVTRWRKYWLFGEKANSTSKDGQENGKKSIRGWFPRRCAVELVESEDNIEMYINKKSK</sequence>
<proteinExistence type="inferred from homology"/>
<dbReference type="Proteomes" id="UP000092461">
    <property type="component" value="Unassembled WGS sequence"/>
</dbReference>
<evidence type="ECO:0000313" key="9">
    <source>
        <dbReference type="EnsemblMetazoa" id="LLOJ002986-PA"/>
    </source>
</evidence>
<keyword evidence="6 7" id="KW-0012">Acyltransferase</keyword>
<keyword evidence="5 7" id="KW-0472">Membrane</keyword>
<evidence type="ECO:0000256" key="5">
    <source>
        <dbReference type="ARBA" id="ARBA00023136"/>
    </source>
</evidence>
<comment type="similarity">
    <text evidence="7">Belongs to the DHHC palmitoyltransferase family.</text>
</comment>
<accession>A0A1B0CF66</accession>
<evidence type="ECO:0000313" key="10">
    <source>
        <dbReference type="Proteomes" id="UP000092461"/>
    </source>
</evidence>
<keyword evidence="2 7" id="KW-0808">Transferase</keyword>
<keyword evidence="3 7" id="KW-0812">Transmembrane</keyword>
<dbReference type="EMBL" id="AJWK01009735">
    <property type="status" value="NOT_ANNOTATED_CDS"/>
    <property type="molecule type" value="Genomic_DNA"/>
</dbReference>
<evidence type="ECO:0000256" key="6">
    <source>
        <dbReference type="ARBA" id="ARBA00023315"/>
    </source>
</evidence>
<dbReference type="Pfam" id="PF01529">
    <property type="entry name" value="DHHC"/>
    <property type="match status" value="1"/>
</dbReference>
<evidence type="ECO:0000256" key="1">
    <source>
        <dbReference type="ARBA" id="ARBA00004141"/>
    </source>
</evidence>
<evidence type="ECO:0000256" key="7">
    <source>
        <dbReference type="RuleBase" id="RU079119"/>
    </source>
</evidence>
<dbReference type="EnsemblMetazoa" id="LLOJ002986-RA">
    <property type="protein sequence ID" value="LLOJ002986-PA"/>
    <property type="gene ID" value="LLOJ002986"/>
</dbReference>
<dbReference type="GO" id="GO:0016020">
    <property type="term" value="C:membrane"/>
    <property type="evidence" value="ECO:0007669"/>
    <property type="project" value="UniProtKB-SubCell"/>
</dbReference>
<dbReference type="AlphaFoldDB" id="A0A1B0CF66"/>
<evidence type="ECO:0000256" key="4">
    <source>
        <dbReference type="ARBA" id="ARBA00022989"/>
    </source>
</evidence>
<comment type="catalytic activity">
    <reaction evidence="7">
        <text>L-cysteinyl-[protein] + hexadecanoyl-CoA = S-hexadecanoyl-L-cysteinyl-[protein] + CoA</text>
        <dbReference type="Rhea" id="RHEA:36683"/>
        <dbReference type="Rhea" id="RHEA-COMP:10131"/>
        <dbReference type="Rhea" id="RHEA-COMP:11032"/>
        <dbReference type="ChEBI" id="CHEBI:29950"/>
        <dbReference type="ChEBI" id="CHEBI:57287"/>
        <dbReference type="ChEBI" id="CHEBI:57379"/>
        <dbReference type="ChEBI" id="CHEBI:74151"/>
        <dbReference type="EC" id="2.3.1.225"/>
    </reaction>
</comment>
<feature type="transmembrane region" description="Helical" evidence="7">
    <location>
        <begin position="182"/>
        <end position="210"/>
    </location>
</feature>
<keyword evidence="4 7" id="KW-1133">Transmembrane helix</keyword>
<dbReference type="VEuPathDB" id="VectorBase:LLOJ002986"/>
<keyword evidence="10" id="KW-1185">Reference proteome</keyword>
<dbReference type="InterPro" id="IPR039859">
    <property type="entry name" value="PFA4/ZDH16/20/ERF2-like"/>
</dbReference>
<dbReference type="EMBL" id="AJWK01009736">
    <property type="status" value="NOT_ANNOTATED_CDS"/>
    <property type="molecule type" value="Genomic_DNA"/>
</dbReference>
<evidence type="ECO:0000259" key="8">
    <source>
        <dbReference type="Pfam" id="PF01529"/>
    </source>
</evidence>
<feature type="transmembrane region" description="Helical" evidence="7">
    <location>
        <begin position="135"/>
        <end position="161"/>
    </location>
</feature>